<dbReference type="GO" id="GO:0004888">
    <property type="term" value="F:transmembrane signaling receptor activity"/>
    <property type="evidence" value="ECO:0007669"/>
    <property type="project" value="InterPro"/>
</dbReference>
<dbReference type="RefSeq" id="WP_046220078.1">
    <property type="nucleotide sequence ID" value="NZ_JWYV01000004.1"/>
</dbReference>
<feature type="domain" description="Methyl-accepting transducer" evidence="6">
    <location>
        <begin position="392"/>
        <end position="628"/>
    </location>
</feature>
<comment type="similarity">
    <text evidence="3">Belongs to the methyl-accepting chemotaxis (MCP) protein family.</text>
</comment>
<dbReference type="FunFam" id="1.10.287.950:FF:000001">
    <property type="entry name" value="Methyl-accepting chemotaxis sensory transducer"/>
    <property type="match status" value="1"/>
</dbReference>
<dbReference type="EMBL" id="JWYV01000004">
    <property type="protein sequence ID" value="KKD00531.1"/>
    <property type="molecule type" value="Genomic_DNA"/>
</dbReference>
<keyword evidence="5" id="KW-1133">Transmembrane helix</keyword>
<dbReference type="STRING" id="265726.KY46_07900"/>
<comment type="caution">
    <text evidence="8">The sequence shown here is derived from an EMBL/GenBank/DDBJ whole genome shotgun (WGS) entry which is preliminary data.</text>
</comment>
<dbReference type="InterPro" id="IPR004089">
    <property type="entry name" value="MCPsignal_dom"/>
</dbReference>
<dbReference type="AlphaFoldDB" id="A0A0F5VEF5"/>
<dbReference type="CDD" id="cd11386">
    <property type="entry name" value="MCP_signal"/>
    <property type="match status" value="1"/>
</dbReference>
<name>A0A0F5VEF5_9GAMM</name>
<organism evidence="8 9">
    <name type="scientific">Photobacterium halotolerans</name>
    <dbReference type="NCBI Taxonomy" id="265726"/>
    <lineage>
        <taxon>Bacteria</taxon>
        <taxon>Pseudomonadati</taxon>
        <taxon>Pseudomonadota</taxon>
        <taxon>Gammaproteobacteria</taxon>
        <taxon>Vibrionales</taxon>
        <taxon>Vibrionaceae</taxon>
        <taxon>Photobacterium</taxon>
    </lineage>
</organism>
<evidence type="ECO:0000313" key="8">
    <source>
        <dbReference type="EMBL" id="KKD00531.1"/>
    </source>
</evidence>
<dbReference type="InterPro" id="IPR024478">
    <property type="entry name" value="HlyB_4HB_MCP"/>
</dbReference>
<dbReference type="Pfam" id="PF00015">
    <property type="entry name" value="MCPsignal"/>
    <property type="match status" value="1"/>
</dbReference>
<dbReference type="Pfam" id="PF12729">
    <property type="entry name" value="4HB_MCP_1"/>
    <property type="match status" value="1"/>
</dbReference>
<dbReference type="Pfam" id="PF00672">
    <property type="entry name" value="HAMP"/>
    <property type="match status" value="1"/>
</dbReference>
<reference evidence="8 9" key="1">
    <citation type="submission" date="2014-12" db="EMBL/GenBank/DDBJ databases">
        <title>Mercury Reductase activity and rhizosphere competence traits in the genome of root associated Photobacterium halotolerans MELD1.</title>
        <authorList>
            <person name="Mathew D.C."/>
            <person name="Huang C.-C."/>
        </authorList>
    </citation>
    <scope>NUCLEOTIDE SEQUENCE [LARGE SCALE GENOMIC DNA]</scope>
    <source>
        <strain evidence="8 9">MELD1</strain>
    </source>
</reference>
<evidence type="ECO:0000256" key="3">
    <source>
        <dbReference type="ARBA" id="ARBA00029447"/>
    </source>
</evidence>
<protein>
    <submittedName>
        <fullName evidence="8">Chemotaxis protein</fullName>
    </submittedName>
</protein>
<gene>
    <name evidence="8" type="ORF">KY46_07900</name>
</gene>
<evidence type="ECO:0000256" key="4">
    <source>
        <dbReference type="PROSITE-ProRule" id="PRU00284"/>
    </source>
</evidence>
<dbReference type="SUPFAM" id="SSF58104">
    <property type="entry name" value="Methyl-accepting chemotaxis protein (MCP) signaling domain"/>
    <property type="match status" value="1"/>
</dbReference>
<dbReference type="PRINTS" id="PR00260">
    <property type="entry name" value="CHEMTRNSDUCR"/>
</dbReference>
<evidence type="ECO:0000313" key="9">
    <source>
        <dbReference type="Proteomes" id="UP000033633"/>
    </source>
</evidence>
<dbReference type="GO" id="GO:0007165">
    <property type="term" value="P:signal transduction"/>
    <property type="evidence" value="ECO:0007669"/>
    <property type="project" value="UniProtKB-KW"/>
</dbReference>
<proteinExistence type="inferred from homology"/>
<dbReference type="PROSITE" id="PS50111">
    <property type="entry name" value="CHEMOTAXIS_TRANSDUC_2"/>
    <property type="match status" value="1"/>
</dbReference>
<keyword evidence="5" id="KW-0812">Transmembrane</keyword>
<dbReference type="GO" id="GO:0006935">
    <property type="term" value="P:chemotaxis"/>
    <property type="evidence" value="ECO:0007669"/>
    <property type="project" value="InterPro"/>
</dbReference>
<dbReference type="PROSITE" id="PS50885">
    <property type="entry name" value="HAMP"/>
    <property type="match status" value="1"/>
</dbReference>
<dbReference type="OrthoDB" id="5731264at2"/>
<dbReference type="GO" id="GO:0016020">
    <property type="term" value="C:membrane"/>
    <property type="evidence" value="ECO:0007669"/>
    <property type="project" value="UniProtKB-SubCell"/>
</dbReference>
<evidence type="ECO:0000259" key="7">
    <source>
        <dbReference type="PROSITE" id="PS50885"/>
    </source>
</evidence>
<evidence type="ECO:0000259" key="6">
    <source>
        <dbReference type="PROSITE" id="PS50111"/>
    </source>
</evidence>
<evidence type="ECO:0000256" key="1">
    <source>
        <dbReference type="ARBA" id="ARBA00004370"/>
    </source>
</evidence>
<comment type="subcellular location">
    <subcellularLocation>
        <location evidence="1">Membrane</location>
    </subcellularLocation>
</comment>
<dbReference type="Proteomes" id="UP000033633">
    <property type="component" value="Unassembled WGS sequence"/>
</dbReference>
<dbReference type="InterPro" id="IPR004090">
    <property type="entry name" value="Chemotax_Me-accpt_rcpt"/>
</dbReference>
<feature type="domain" description="HAMP" evidence="7">
    <location>
        <begin position="334"/>
        <end position="387"/>
    </location>
</feature>
<dbReference type="PANTHER" id="PTHR32089">
    <property type="entry name" value="METHYL-ACCEPTING CHEMOTAXIS PROTEIN MCPB"/>
    <property type="match status" value="1"/>
</dbReference>
<dbReference type="Gene3D" id="1.10.287.950">
    <property type="entry name" value="Methyl-accepting chemotaxis protein"/>
    <property type="match status" value="1"/>
</dbReference>
<dbReference type="SMART" id="SM00283">
    <property type="entry name" value="MA"/>
    <property type="match status" value="1"/>
</dbReference>
<keyword evidence="5" id="KW-0472">Membrane</keyword>
<dbReference type="PANTHER" id="PTHR32089:SF112">
    <property type="entry name" value="LYSOZYME-LIKE PROTEIN-RELATED"/>
    <property type="match status" value="1"/>
</dbReference>
<evidence type="ECO:0000256" key="5">
    <source>
        <dbReference type="SAM" id="Phobius"/>
    </source>
</evidence>
<sequence>MNLSIARKLRVSFFLLTALFLAAAIILYLQISKVESHAYSLLNVDIPTVDASRSIQQNAEFSLSSLRAYMLAADEARQERYRQQLDDAFTKVDEEVARLQNHLSEAQFQLVQADWEALKASETAVAAMSHTPENLPAHTLLQSEAAPLAEVALDQLQGMLNEEESNPDGDDRKRLMKLLTDAYSSLSNGLGELRAFLISADQDNLDKFEESLRHHNRAVSEINRKQDSLSDSQKSLWSLFKEMQDMYLPMATDVVMHRQAQDWNKANYQMETETLLAVEQLAQTIETVVREQQVIAAESGDAIRSSVQKVVVLLIATSVIASLSSLFIATWLGRDIGSRLSRVVTRAEEISHGNFSGKALVNKGADEIAALIDAVNRMSVALSGLVTGVSTKAHAVNASMDQLLATNADTAGEVSDQASRINSVATAIEEMSATAHETAQNTQAASDDLAHSASLLVNGEQALDQNQQTVTELNTLVAQASDMVQQLRADSDRIEHVTEVIQGVAEQTNLLALNAAIEAARAGELGRGFAVVADEVRLLAQRTTESTTEINAIVEALQASTHQVVQVIEQSQSLVQVGTEHTATANEMLKDTVRYMEVVSQKVSDIAVATEQQSNVSQSVAELVHQLSSSADDVSGNCKNANQTSQSIKSQVDELNSAMRKFVV</sequence>
<dbReference type="CDD" id="cd06225">
    <property type="entry name" value="HAMP"/>
    <property type="match status" value="1"/>
</dbReference>
<dbReference type="SMART" id="SM00304">
    <property type="entry name" value="HAMP"/>
    <property type="match status" value="1"/>
</dbReference>
<accession>A0A0F5VEF5</accession>
<feature type="transmembrane region" description="Helical" evidence="5">
    <location>
        <begin position="310"/>
        <end position="332"/>
    </location>
</feature>
<dbReference type="InterPro" id="IPR003660">
    <property type="entry name" value="HAMP_dom"/>
</dbReference>
<keyword evidence="9" id="KW-1185">Reference proteome</keyword>
<evidence type="ECO:0000256" key="2">
    <source>
        <dbReference type="ARBA" id="ARBA00023224"/>
    </source>
</evidence>
<feature type="transmembrane region" description="Helical" evidence="5">
    <location>
        <begin position="12"/>
        <end position="31"/>
    </location>
</feature>
<keyword evidence="2 4" id="KW-0807">Transducer</keyword>
<dbReference type="PATRIC" id="fig|265726.11.peg.3648"/>